<feature type="transmembrane region" description="Helical" evidence="9">
    <location>
        <begin position="12"/>
        <end position="34"/>
    </location>
</feature>
<dbReference type="InterPro" id="IPR003594">
    <property type="entry name" value="HATPase_dom"/>
</dbReference>
<keyword evidence="8" id="KW-0902">Two-component regulatory system</keyword>
<evidence type="ECO:0000259" key="10">
    <source>
        <dbReference type="SMART" id="SM00387"/>
    </source>
</evidence>
<dbReference type="SUPFAM" id="SSF55874">
    <property type="entry name" value="ATPase domain of HSP90 chaperone/DNA topoisomerase II/histidine kinase"/>
    <property type="match status" value="1"/>
</dbReference>
<feature type="transmembrane region" description="Helical" evidence="9">
    <location>
        <begin position="40"/>
        <end position="56"/>
    </location>
</feature>
<keyword evidence="9" id="KW-0812">Transmembrane</keyword>
<dbReference type="SMART" id="SM00387">
    <property type="entry name" value="HATPase_c"/>
    <property type="match status" value="1"/>
</dbReference>
<evidence type="ECO:0000256" key="7">
    <source>
        <dbReference type="ARBA" id="ARBA00022840"/>
    </source>
</evidence>
<evidence type="ECO:0000256" key="6">
    <source>
        <dbReference type="ARBA" id="ARBA00022777"/>
    </source>
</evidence>
<reference evidence="12" key="1">
    <citation type="journal article" date="2019" name="Int. J. Syst. Evol. Microbiol.">
        <title>The Global Catalogue of Microorganisms (GCM) 10K type strain sequencing project: providing services to taxonomists for standard genome sequencing and annotation.</title>
        <authorList>
            <consortium name="The Broad Institute Genomics Platform"/>
            <consortium name="The Broad Institute Genome Sequencing Center for Infectious Disease"/>
            <person name="Wu L."/>
            <person name="Ma J."/>
        </authorList>
    </citation>
    <scope>NUCLEOTIDE SEQUENCE [LARGE SCALE GENOMIC DNA]</scope>
    <source>
        <strain evidence="12">CCUG 49560</strain>
    </source>
</reference>
<evidence type="ECO:0000256" key="1">
    <source>
        <dbReference type="ARBA" id="ARBA00000085"/>
    </source>
</evidence>
<dbReference type="PANTHER" id="PTHR24421">
    <property type="entry name" value="NITRATE/NITRITE SENSOR PROTEIN NARX-RELATED"/>
    <property type="match status" value="1"/>
</dbReference>
<proteinExistence type="predicted"/>
<dbReference type="Gene3D" id="3.30.565.10">
    <property type="entry name" value="Histidine kinase-like ATPase, C-terminal domain"/>
    <property type="match status" value="1"/>
</dbReference>
<evidence type="ECO:0000256" key="8">
    <source>
        <dbReference type="ARBA" id="ARBA00023012"/>
    </source>
</evidence>
<dbReference type="Pfam" id="PF07730">
    <property type="entry name" value="HisKA_3"/>
    <property type="match status" value="1"/>
</dbReference>
<keyword evidence="7" id="KW-0067">ATP-binding</keyword>
<dbReference type="InterPro" id="IPR036890">
    <property type="entry name" value="HATPase_C_sf"/>
</dbReference>
<name>A0ABV9EQB4_9ACTN</name>
<keyword evidence="12" id="KW-1185">Reference proteome</keyword>
<keyword evidence="3" id="KW-0597">Phosphoprotein</keyword>
<protein>
    <recommendedName>
        <fullName evidence="2">histidine kinase</fullName>
        <ecNumber evidence="2">2.7.13.3</ecNumber>
    </recommendedName>
</protein>
<comment type="catalytic activity">
    <reaction evidence="1">
        <text>ATP + protein L-histidine = ADP + protein N-phospho-L-histidine.</text>
        <dbReference type="EC" id="2.7.13.3"/>
    </reaction>
</comment>
<dbReference type="InterPro" id="IPR011712">
    <property type="entry name" value="Sig_transdc_His_kin_sub3_dim/P"/>
</dbReference>
<evidence type="ECO:0000313" key="11">
    <source>
        <dbReference type="EMBL" id="MFC4591870.1"/>
    </source>
</evidence>
<dbReference type="GO" id="GO:0016301">
    <property type="term" value="F:kinase activity"/>
    <property type="evidence" value="ECO:0007669"/>
    <property type="project" value="UniProtKB-KW"/>
</dbReference>
<dbReference type="CDD" id="cd16917">
    <property type="entry name" value="HATPase_UhpB-NarQ-NarX-like"/>
    <property type="match status" value="1"/>
</dbReference>
<dbReference type="Gene3D" id="1.20.5.1930">
    <property type="match status" value="1"/>
</dbReference>
<keyword evidence="5" id="KW-0547">Nucleotide-binding</keyword>
<keyword evidence="9" id="KW-1133">Transmembrane helix</keyword>
<dbReference type="RefSeq" id="WP_262845828.1">
    <property type="nucleotide sequence ID" value="NZ_JANZYP010000042.1"/>
</dbReference>
<sequence>MRSTIVRMAREQGWLLAGAAIGFGAPPLLVLTLISVPASLAAGLGVLIFAATVWVTRKLADLQRRRAATVLGGPVTSPYAPLPAGVLPRIRVLLGDPATWRDLAWLPCQFVLGTLSVTVGLGLWLAVVQCVSAPLLRALLPAATSFDPVVLEITGRSGPLTWLLVPVGAGLILPAYRLPRHLIAAQALLSRALLRPTSTARLAARVDRLTASRAAAVDASAVELRRVERDLHDGAQVRLVAATMNLGIAEDVIDTDPAGAKALLAEAKAGVGVALTELRDLVRGIHPPVLADRGLAGAVRALALSCGPVELDLRLDRRLAAPVESAAYFVIAESLANAVRYSGARHIQVAVTDAGDVLRITVSDDGRGGADPSLGTGLRGIQRRLSAFDGTLQITSPPDGPTVLRMDLPCAP</sequence>
<dbReference type="EC" id="2.7.13.3" evidence="2"/>
<accession>A0ABV9EQB4</accession>
<feature type="domain" description="Histidine kinase/HSP90-like ATPase" evidence="10">
    <location>
        <begin position="322"/>
        <end position="412"/>
    </location>
</feature>
<dbReference type="PANTHER" id="PTHR24421:SF10">
    <property type="entry name" value="NITRATE_NITRITE SENSOR PROTEIN NARQ"/>
    <property type="match status" value="1"/>
</dbReference>
<comment type="caution">
    <text evidence="11">The sequence shown here is derived from an EMBL/GenBank/DDBJ whole genome shotgun (WGS) entry which is preliminary data.</text>
</comment>
<dbReference type="InterPro" id="IPR050482">
    <property type="entry name" value="Sensor_HK_TwoCompSys"/>
</dbReference>
<evidence type="ECO:0000256" key="3">
    <source>
        <dbReference type="ARBA" id="ARBA00022553"/>
    </source>
</evidence>
<dbReference type="Pfam" id="PF13796">
    <property type="entry name" value="Sensor"/>
    <property type="match status" value="1"/>
</dbReference>
<organism evidence="11 12">
    <name type="scientific">Sphaerisporangium corydalis</name>
    <dbReference type="NCBI Taxonomy" id="1441875"/>
    <lineage>
        <taxon>Bacteria</taxon>
        <taxon>Bacillati</taxon>
        <taxon>Actinomycetota</taxon>
        <taxon>Actinomycetes</taxon>
        <taxon>Streptosporangiales</taxon>
        <taxon>Streptosporangiaceae</taxon>
        <taxon>Sphaerisporangium</taxon>
    </lineage>
</organism>
<evidence type="ECO:0000256" key="5">
    <source>
        <dbReference type="ARBA" id="ARBA00022741"/>
    </source>
</evidence>
<keyword evidence="4" id="KW-0808">Transferase</keyword>
<keyword evidence="6 11" id="KW-0418">Kinase</keyword>
<evidence type="ECO:0000313" key="12">
    <source>
        <dbReference type="Proteomes" id="UP001595891"/>
    </source>
</evidence>
<evidence type="ECO:0000256" key="4">
    <source>
        <dbReference type="ARBA" id="ARBA00022679"/>
    </source>
</evidence>
<keyword evidence="9" id="KW-0472">Membrane</keyword>
<dbReference type="InterPro" id="IPR025828">
    <property type="entry name" value="Put_sensor_dom"/>
</dbReference>
<evidence type="ECO:0000256" key="2">
    <source>
        <dbReference type="ARBA" id="ARBA00012438"/>
    </source>
</evidence>
<feature type="transmembrane region" description="Helical" evidence="9">
    <location>
        <begin position="110"/>
        <end position="140"/>
    </location>
</feature>
<dbReference type="EMBL" id="JBHSFN010000038">
    <property type="protein sequence ID" value="MFC4591870.1"/>
    <property type="molecule type" value="Genomic_DNA"/>
</dbReference>
<dbReference type="Proteomes" id="UP001595891">
    <property type="component" value="Unassembled WGS sequence"/>
</dbReference>
<dbReference type="Pfam" id="PF02518">
    <property type="entry name" value="HATPase_c"/>
    <property type="match status" value="1"/>
</dbReference>
<gene>
    <name evidence="11" type="ORF">ACFO8L_37685</name>
</gene>
<evidence type="ECO:0000256" key="9">
    <source>
        <dbReference type="SAM" id="Phobius"/>
    </source>
</evidence>